<name>A0A8J5UWC0_9HYME</name>
<dbReference type="InterPro" id="IPR006767">
    <property type="entry name" value="Cwf19-like_C_dom-2"/>
</dbReference>
<evidence type="ECO:0000256" key="2">
    <source>
        <dbReference type="SAM" id="MobiDB-lite"/>
    </source>
</evidence>
<evidence type="ECO:0008006" key="7">
    <source>
        <dbReference type="Google" id="ProtNLM"/>
    </source>
</evidence>
<feature type="region of interest" description="Disordered" evidence="2">
    <location>
        <begin position="231"/>
        <end position="343"/>
    </location>
</feature>
<evidence type="ECO:0000313" key="6">
    <source>
        <dbReference type="Proteomes" id="UP000729913"/>
    </source>
</evidence>
<evidence type="ECO:0000256" key="1">
    <source>
        <dbReference type="ARBA" id="ARBA00006795"/>
    </source>
</evidence>
<feature type="compositionally biased region" description="Low complexity" evidence="2">
    <location>
        <begin position="305"/>
        <end position="318"/>
    </location>
</feature>
<dbReference type="EMBL" id="JAAOIC020000020">
    <property type="protein sequence ID" value="KAG8040485.1"/>
    <property type="molecule type" value="Genomic_DNA"/>
</dbReference>
<feature type="region of interest" description="Disordered" evidence="2">
    <location>
        <begin position="451"/>
        <end position="484"/>
    </location>
</feature>
<gene>
    <name evidence="5" type="ORF">G9C98_002481</name>
</gene>
<evidence type="ECO:0000259" key="4">
    <source>
        <dbReference type="Pfam" id="PF04677"/>
    </source>
</evidence>
<dbReference type="AlphaFoldDB" id="A0A8J5UWC0"/>
<dbReference type="PANTHER" id="PTHR12072:SF5">
    <property type="entry name" value="CWF19-LIKE PROTEIN 2"/>
    <property type="match status" value="1"/>
</dbReference>
<dbReference type="Proteomes" id="UP000729913">
    <property type="component" value="Unassembled WGS sequence"/>
</dbReference>
<proteinExistence type="inferred from homology"/>
<feature type="compositionally biased region" description="Basic and acidic residues" evidence="2">
    <location>
        <begin position="475"/>
        <end position="484"/>
    </location>
</feature>
<feature type="compositionally biased region" description="Basic and acidic residues" evidence="2">
    <location>
        <begin position="269"/>
        <end position="286"/>
    </location>
</feature>
<organism evidence="5 6">
    <name type="scientific">Cotesia typhae</name>
    <dbReference type="NCBI Taxonomy" id="2053667"/>
    <lineage>
        <taxon>Eukaryota</taxon>
        <taxon>Metazoa</taxon>
        <taxon>Ecdysozoa</taxon>
        <taxon>Arthropoda</taxon>
        <taxon>Hexapoda</taxon>
        <taxon>Insecta</taxon>
        <taxon>Pterygota</taxon>
        <taxon>Neoptera</taxon>
        <taxon>Endopterygota</taxon>
        <taxon>Hymenoptera</taxon>
        <taxon>Apocrita</taxon>
        <taxon>Ichneumonoidea</taxon>
        <taxon>Braconidae</taxon>
        <taxon>Microgastrinae</taxon>
        <taxon>Cotesia</taxon>
    </lineage>
</organism>
<comment type="similarity">
    <text evidence="1">Belongs to the CWF19 family.</text>
</comment>
<evidence type="ECO:0000259" key="3">
    <source>
        <dbReference type="Pfam" id="PF04676"/>
    </source>
</evidence>
<dbReference type="GO" id="GO:0000398">
    <property type="term" value="P:mRNA splicing, via spliceosome"/>
    <property type="evidence" value="ECO:0007669"/>
    <property type="project" value="TreeGrafter"/>
</dbReference>
<dbReference type="Pfam" id="PF04676">
    <property type="entry name" value="CwfJ_C_2"/>
    <property type="match status" value="1"/>
</dbReference>
<feature type="compositionally biased region" description="Basic and acidic residues" evidence="2">
    <location>
        <begin position="29"/>
        <end position="64"/>
    </location>
</feature>
<feature type="region of interest" description="Disordered" evidence="2">
    <location>
        <begin position="29"/>
        <end position="126"/>
    </location>
</feature>
<comment type="caution">
    <text evidence="5">The sequence shown here is derived from an EMBL/GenBank/DDBJ whole genome shotgun (WGS) entry which is preliminary data.</text>
</comment>
<dbReference type="PANTHER" id="PTHR12072">
    <property type="entry name" value="CWF19, CELL CYCLE CONTROL PROTEIN"/>
    <property type="match status" value="1"/>
</dbReference>
<dbReference type="GO" id="GO:0071014">
    <property type="term" value="C:post-mRNA release spliceosomal complex"/>
    <property type="evidence" value="ECO:0007669"/>
    <property type="project" value="TreeGrafter"/>
</dbReference>
<dbReference type="Pfam" id="PF04677">
    <property type="entry name" value="CwfJ_C_1"/>
    <property type="match status" value="1"/>
</dbReference>
<feature type="domain" description="Cwf19-like protein C-terminal" evidence="3">
    <location>
        <begin position="684"/>
        <end position="778"/>
    </location>
</feature>
<reference evidence="5" key="2">
    <citation type="submission" date="2021-04" db="EMBL/GenBank/DDBJ databases">
        <title>Genome-wide patterns of bracovirus chromosomal integration into multiple host tissues during parasitism.</title>
        <authorList>
            <person name="Chebbi M.A.C."/>
        </authorList>
    </citation>
    <scope>NUCLEOTIDE SEQUENCE</scope>
    <source>
        <tissue evidence="5">Whole body</tissue>
    </source>
</reference>
<dbReference type="InterPro" id="IPR040194">
    <property type="entry name" value="Cwf19-like"/>
</dbReference>
<feature type="region of interest" description="Disordered" evidence="2">
    <location>
        <begin position="356"/>
        <end position="389"/>
    </location>
</feature>
<dbReference type="InterPro" id="IPR006768">
    <property type="entry name" value="Cwf19-like_C_dom-1"/>
</dbReference>
<feature type="region of interest" description="Disordered" evidence="2">
    <location>
        <begin position="142"/>
        <end position="178"/>
    </location>
</feature>
<feature type="compositionally biased region" description="Basic residues" evidence="2">
    <location>
        <begin position="258"/>
        <end position="268"/>
    </location>
</feature>
<feature type="compositionally biased region" description="Basic and acidic residues" evidence="2">
    <location>
        <begin position="142"/>
        <end position="154"/>
    </location>
</feature>
<evidence type="ECO:0000313" key="5">
    <source>
        <dbReference type="EMBL" id="KAG8040485.1"/>
    </source>
</evidence>
<sequence length="782" mass="90646">MFIKFESSRVKEAEREAIKKTRERILLEAEERFNRKEAQAERARQRGDDKWMLPELDAKLSSEKSKKKKKKEKKEKKSKKSKKKKKRRRSSSSSSNSTSEEEGDQWVEKDDSKKSISVSSVADKKVERDEWMNLSGSFLFSVREKKPKEDKKEGSIIAEPGQSSQELNPYWKNGGTGLPEEQKKIKALGMDPEWLKKSLQRVQEQAREEGKSLEEIAAERWGSLKEIKQMIEKAERNSRYSNKSRYESDRQRKIECKRSHRDRSRSRSRSHERYRRSCDDKYDRSRYLPNKFAFKRPDDGDGAQSSSSYSSSRQSGSSKNWRKPEANESAMEETNSKAFSSADRKASLVNNAKLNLIASNDYHMTVQSSSSDSEAEDEEKSPEIPVKIITDDEMNQLGAKCIKAELMGDVELAAKLKKELEEAREARNNKPKPRENLGREENVILTTINSRGMAKPLEPRSKYQEPQGGRRKNKKVDSHEGGQRVRYFADDDKYSLQDMFQREKGLSVNDDDAAFVKMASKSMDMDELFEERITRGESDAKQDHRDKMRAIKEHQRREKSLDNCRLCVDSKEMQKHLIVALGSKVYLSLPWHVSLTPGHCVIAPVYHVSAQTLLDEDIWEELEGIKKALTKMFTDSNQCAVFFEVYIGRHRYPHMYVECVPLPEEVGSMAPMYFKKALLECEMEWSTNKKVVDLDRKNVRQAIPKGLPYFAVNFGTQGGFAHVIEDEKLFPKNFAQEIIGGILDLDSHMWRKPRREKFDEQKKKVMEFADQWRKYDCTGKSK</sequence>
<feature type="compositionally biased region" description="Basic and acidic residues" evidence="2">
    <location>
        <begin position="231"/>
        <end position="257"/>
    </location>
</feature>
<protein>
    <recommendedName>
        <fullName evidence="7">CWF19-like protein 2</fullName>
    </recommendedName>
</protein>
<dbReference type="OrthoDB" id="2113965at2759"/>
<keyword evidence="6" id="KW-1185">Reference proteome</keyword>
<feature type="compositionally biased region" description="Basic residues" evidence="2">
    <location>
        <begin position="65"/>
        <end position="90"/>
    </location>
</feature>
<feature type="domain" description="Cwf19-like C-terminal" evidence="4">
    <location>
        <begin position="552"/>
        <end position="675"/>
    </location>
</feature>
<reference evidence="5" key="1">
    <citation type="submission" date="2020-03" db="EMBL/GenBank/DDBJ databases">
        <authorList>
            <person name="Chebbi M.A."/>
            <person name="Drezen J.M."/>
        </authorList>
    </citation>
    <scope>NUCLEOTIDE SEQUENCE</scope>
    <source>
        <tissue evidence="5">Whole body</tissue>
    </source>
</reference>
<accession>A0A8J5UWC0</accession>